<dbReference type="PANTHER" id="PTHR42832">
    <property type="entry name" value="AMINO ACID AMINOTRANSFERASE"/>
    <property type="match status" value="1"/>
</dbReference>
<dbReference type="Gene3D" id="3.40.640.10">
    <property type="entry name" value="Type I PLP-dependent aspartate aminotransferase-like (Major domain)"/>
    <property type="match status" value="1"/>
</dbReference>
<evidence type="ECO:0000313" key="6">
    <source>
        <dbReference type="EMBL" id="MDF0594282.1"/>
    </source>
</evidence>
<name>A0ABT5XIG1_9EURY</name>
<dbReference type="SUPFAM" id="SSF53383">
    <property type="entry name" value="PLP-dependent transferases"/>
    <property type="match status" value="1"/>
</dbReference>
<dbReference type="Proteomes" id="UP001215956">
    <property type="component" value="Unassembled WGS sequence"/>
</dbReference>
<dbReference type="EMBL" id="JARFPL010000060">
    <property type="protein sequence ID" value="MDF0594282.1"/>
    <property type="molecule type" value="Genomic_DNA"/>
</dbReference>
<keyword evidence="3 4" id="KW-0808">Transferase</keyword>
<dbReference type="RefSeq" id="WP_316969975.1">
    <property type="nucleotide sequence ID" value="NZ_JARFPL010000060.1"/>
</dbReference>
<evidence type="ECO:0000256" key="1">
    <source>
        <dbReference type="ARBA" id="ARBA00001933"/>
    </source>
</evidence>
<evidence type="ECO:0000259" key="5">
    <source>
        <dbReference type="Pfam" id="PF00155"/>
    </source>
</evidence>
<comment type="similarity">
    <text evidence="4">Belongs to the class-I pyridoxal-phosphate-dependent aminotransferase family.</text>
</comment>
<dbReference type="InterPro" id="IPR015422">
    <property type="entry name" value="PyrdxlP-dep_Trfase_small"/>
</dbReference>
<dbReference type="CDD" id="cd00609">
    <property type="entry name" value="AAT_like"/>
    <property type="match status" value="1"/>
</dbReference>
<sequence length="388" mass="42780">MYSDRIKSLPPYPFAAIDRAKLAAQKKGVDVIDLGVGDPDLPTPQNIIEALCNAAKNPENHQYPSYEGKMEFRTAAADWYKETFGVDLDPESEVLALIGSKEGIAHAPLAFLNPGNLALIPDPAYPVYKTAIEFAGGVPVIMPLKRERGFLPDLDSITSDVARKARLVFLNYPNNPTGACADVAFFKRLVDFATDNNLIVLHDNPYSEVYFGDERPPSILEVEGAREVAVEFHSLSKTCNMTGWRVGFVVGNEEIIRGIGNVKSNIDSGNFGAVQDAGIAALRSSKEIAAKMRATYRERVELLYEGLFKIGLEVEKPEATFYLWAWTGGRSKDYTRKLIDKLGIVATPGVGFGDYGEGYVRFSVTQPTERIAEAVKRMEKMVAEERSL</sequence>
<dbReference type="InterPro" id="IPR015424">
    <property type="entry name" value="PyrdxlP-dep_Trfase"/>
</dbReference>
<protein>
    <recommendedName>
        <fullName evidence="4">Aminotransferase</fullName>
        <ecNumber evidence="4">2.6.1.-</ecNumber>
    </recommendedName>
</protein>
<dbReference type="GO" id="GO:0010285">
    <property type="term" value="F:L,L-diaminopimelate aminotransferase activity"/>
    <property type="evidence" value="ECO:0007669"/>
    <property type="project" value="UniProtKB-EC"/>
</dbReference>
<evidence type="ECO:0000313" key="7">
    <source>
        <dbReference type="Proteomes" id="UP001215956"/>
    </source>
</evidence>
<reference evidence="6 7" key="1">
    <citation type="submission" date="2023-03" db="EMBL/GenBank/DDBJ databases">
        <title>Whole genome sequencing of Methanotrichaceae archaeon M04Ac.</title>
        <authorList>
            <person name="Khomyakova M.A."/>
            <person name="Merkel A.Y."/>
            <person name="Slobodkin A.I."/>
        </authorList>
    </citation>
    <scope>NUCLEOTIDE SEQUENCE [LARGE SCALE GENOMIC DNA]</scope>
    <source>
        <strain evidence="6 7">M04Ac</strain>
    </source>
</reference>
<dbReference type="InterPro" id="IPR015421">
    <property type="entry name" value="PyrdxlP-dep_Trfase_major"/>
</dbReference>
<dbReference type="NCBIfam" id="NF006756">
    <property type="entry name" value="PRK09276.1"/>
    <property type="match status" value="1"/>
</dbReference>
<evidence type="ECO:0000256" key="4">
    <source>
        <dbReference type="RuleBase" id="RU000481"/>
    </source>
</evidence>
<accession>A0ABT5XIG1</accession>
<dbReference type="PROSITE" id="PS00105">
    <property type="entry name" value="AA_TRANSFER_CLASS_1"/>
    <property type="match status" value="1"/>
</dbReference>
<dbReference type="Pfam" id="PF00155">
    <property type="entry name" value="Aminotran_1_2"/>
    <property type="match status" value="1"/>
</dbReference>
<keyword evidence="7" id="KW-1185">Reference proteome</keyword>
<keyword evidence="2 4" id="KW-0032">Aminotransferase</keyword>
<dbReference type="InterPro" id="IPR050881">
    <property type="entry name" value="LL-DAP_aminotransferase"/>
</dbReference>
<evidence type="ECO:0000256" key="3">
    <source>
        <dbReference type="ARBA" id="ARBA00022679"/>
    </source>
</evidence>
<dbReference type="EC" id="2.6.1.-" evidence="4"/>
<comment type="caution">
    <text evidence="6">The sequence shown here is derived from an EMBL/GenBank/DDBJ whole genome shotgun (WGS) entry which is preliminary data.</text>
</comment>
<feature type="domain" description="Aminotransferase class I/classII large" evidence="5">
    <location>
        <begin position="30"/>
        <end position="377"/>
    </location>
</feature>
<proteinExistence type="inferred from homology"/>
<comment type="cofactor">
    <cofactor evidence="1 4">
        <name>pyridoxal 5'-phosphate</name>
        <dbReference type="ChEBI" id="CHEBI:597326"/>
    </cofactor>
</comment>
<dbReference type="InterPro" id="IPR004838">
    <property type="entry name" value="NHTrfase_class1_PyrdxlP-BS"/>
</dbReference>
<dbReference type="InterPro" id="IPR004839">
    <property type="entry name" value="Aminotransferase_I/II_large"/>
</dbReference>
<evidence type="ECO:0000256" key="2">
    <source>
        <dbReference type="ARBA" id="ARBA00022576"/>
    </source>
</evidence>
<gene>
    <name evidence="6" type="ORF">P0O24_11900</name>
</gene>
<dbReference type="PANTHER" id="PTHR42832:SF3">
    <property type="entry name" value="L-GLUTAMINE--4-(METHYLSULFANYL)-2-OXOBUTANOATE AMINOTRANSFERASE"/>
    <property type="match status" value="1"/>
</dbReference>
<organism evidence="6 7">
    <name type="scientific">Candidatus Methanocrinis alkalitolerans</name>
    <dbReference type="NCBI Taxonomy" id="3033395"/>
    <lineage>
        <taxon>Archaea</taxon>
        <taxon>Methanobacteriati</taxon>
        <taxon>Methanobacteriota</taxon>
        <taxon>Stenosarchaea group</taxon>
        <taxon>Methanomicrobia</taxon>
        <taxon>Methanotrichales</taxon>
        <taxon>Methanotrichaceae</taxon>
        <taxon>Methanocrinis</taxon>
    </lineage>
</organism>
<dbReference type="Gene3D" id="3.90.1150.10">
    <property type="entry name" value="Aspartate Aminotransferase, domain 1"/>
    <property type="match status" value="1"/>
</dbReference>